<dbReference type="EMBL" id="NGJX01000015">
    <property type="protein sequence ID" value="RST99413.1"/>
    <property type="molecule type" value="Genomic_DNA"/>
</dbReference>
<proteinExistence type="inferred from homology"/>
<dbReference type="AlphaFoldDB" id="A0A369AQR7"/>
<dbReference type="CDD" id="cd06261">
    <property type="entry name" value="TM_PBP2"/>
    <property type="match status" value="1"/>
</dbReference>
<keyword evidence="3" id="KW-1003">Cell membrane</keyword>
<evidence type="ECO:0000256" key="2">
    <source>
        <dbReference type="ARBA" id="ARBA00022448"/>
    </source>
</evidence>
<dbReference type="SUPFAM" id="SSF161098">
    <property type="entry name" value="MetI-like"/>
    <property type="match status" value="1"/>
</dbReference>
<dbReference type="OrthoDB" id="9771544at2"/>
<dbReference type="PANTHER" id="PTHR43744">
    <property type="entry name" value="ABC TRANSPORTER PERMEASE PROTEIN MG189-RELATED-RELATED"/>
    <property type="match status" value="1"/>
</dbReference>
<keyword evidence="5 7" id="KW-1133">Transmembrane helix</keyword>
<keyword evidence="4 7" id="KW-0812">Transmembrane</keyword>
<dbReference type="Gene3D" id="1.10.3720.10">
    <property type="entry name" value="MetI-like"/>
    <property type="match status" value="1"/>
</dbReference>
<protein>
    <submittedName>
        <fullName evidence="8">ABC transporter permease</fullName>
    </submittedName>
</protein>
<comment type="similarity">
    <text evidence="7">Belongs to the binding-protein-dependent transport system permease family.</text>
</comment>
<evidence type="ECO:0000313" key="8">
    <source>
        <dbReference type="EMBL" id="RST99413.1"/>
    </source>
</evidence>
<dbReference type="GO" id="GO:0055085">
    <property type="term" value="P:transmembrane transport"/>
    <property type="evidence" value="ECO:0007669"/>
    <property type="project" value="InterPro"/>
</dbReference>
<evidence type="ECO:0000256" key="3">
    <source>
        <dbReference type="ARBA" id="ARBA00022475"/>
    </source>
</evidence>
<accession>A0A369AQR7</accession>
<organism evidence="8 9">
    <name type="scientific">Vagococcus fluvialis</name>
    <dbReference type="NCBI Taxonomy" id="2738"/>
    <lineage>
        <taxon>Bacteria</taxon>
        <taxon>Bacillati</taxon>
        <taxon>Bacillota</taxon>
        <taxon>Bacilli</taxon>
        <taxon>Lactobacillales</taxon>
        <taxon>Enterococcaceae</taxon>
        <taxon>Vagococcus</taxon>
    </lineage>
</organism>
<evidence type="ECO:0000256" key="4">
    <source>
        <dbReference type="ARBA" id="ARBA00022692"/>
    </source>
</evidence>
<evidence type="ECO:0000256" key="6">
    <source>
        <dbReference type="ARBA" id="ARBA00023136"/>
    </source>
</evidence>
<comment type="caution">
    <text evidence="8">The sequence shown here is derived from an EMBL/GenBank/DDBJ whole genome shotgun (WGS) entry which is preliminary data.</text>
</comment>
<feature type="transmembrane region" description="Helical" evidence="7">
    <location>
        <begin position="67"/>
        <end position="91"/>
    </location>
</feature>
<dbReference type="PANTHER" id="PTHR43744:SF8">
    <property type="entry name" value="SN-GLYCEROL-3-PHOSPHATE TRANSPORT SYSTEM PERMEASE PROTEIN UGPE"/>
    <property type="match status" value="1"/>
</dbReference>
<name>A0A369AQR7_9ENTE</name>
<comment type="subcellular location">
    <subcellularLocation>
        <location evidence="1 7">Cell membrane</location>
        <topology evidence="1 7">Multi-pass membrane protein</topology>
    </subcellularLocation>
</comment>
<dbReference type="InterPro" id="IPR035906">
    <property type="entry name" value="MetI-like_sf"/>
</dbReference>
<evidence type="ECO:0000256" key="1">
    <source>
        <dbReference type="ARBA" id="ARBA00004651"/>
    </source>
</evidence>
<evidence type="ECO:0000313" key="9">
    <source>
        <dbReference type="Proteomes" id="UP000288197"/>
    </source>
</evidence>
<keyword evidence="2 7" id="KW-0813">Transport</keyword>
<keyword evidence="6 7" id="KW-0472">Membrane</keyword>
<dbReference type="GeneID" id="63147427"/>
<reference evidence="8 9" key="1">
    <citation type="submission" date="2017-05" db="EMBL/GenBank/DDBJ databases">
        <title>Vagococcus spp. assemblies.</title>
        <authorList>
            <person name="Gulvik C.A."/>
        </authorList>
    </citation>
    <scope>NUCLEOTIDE SEQUENCE [LARGE SCALE GENOMIC DNA]</scope>
    <source>
        <strain evidence="8 9">NCFB 2497</strain>
    </source>
</reference>
<feature type="transmembrane region" description="Helical" evidence="7">
    <location>
        <begin position="103"/>
        <end position="125"/>
    </location>
</feature>
<dbReference type="Proteomes" id="UP000288197">
    <property type="component" value="Unassembled WGS sequence"/>
</dbReference>
<feature type="transmembrane region" description="Helical" evidence="7">
    <location>
        <begin position="7"/>
        <end position="27"/>
    </location>
</feature>
<evidence type="ECO:0000256" key="7">
    <source>
        <dbReference type="RuleBase" id="RU363032"/>
    </source>
</evidence>
<dbReference type="RefSeq" id="WP_114290444.1">
    <property type="nucleotide sequence ID" value="NZ_JBMAKV010000008.1"/>
</dbReference>
<dbReference type="PROSITE" id="PS50928">
    <property type="entry name" value="ABC_TM1"/>
    <property type="match status" value="1"/>
</dbReference>
<evidence type="ECO:0000256" key="5">
    <source>
        <dbReference type="ARBA" id="ARBA00022989"/>
    </source>
</evidence>
<keyword evidence="9" id="KW-1185">Reference proteome</keyword>
<gene>
    <name evidence="8" type="ORF">CBF32_11760</name>
</gene>
<sequence>MKTKRNYGVHLFFIVMVAGIIYPMLFIGGNSFKSLKEAYHTVLHLIPKDFTISNFTYLFENLPLLQITWNTFFIATITTVVKLTIAFFAAYSFTYYRIKGQKIMYLVVIGTLFIPFTVSMIPNYLLVSKVNLIDTSWGVILPQFADAAGVFILTQTMRGIPKSLFEVAKLDNIGEKDTLFKIVFPLTRHAVTSTGIWFFITSWNEFVWPVLILKSTERYTLPLAMQTYISSEGGTNFTVAMAISLITMLIPLLLYSAFQRYIIGTFVSAGIK</sequence>
<dbReference type="Pfam" id="PF00528">
    <property type="entry name" value="BPD_transp_1"/>
    <property type="match status" value="1"/>
</dbReference>
<dbReference type="InterPro" id="IPR000515">
    <property type="entry name" value="MetI-like"/>
</dbReference>
<feature type="transmembrane region" description="Helical" evidence="7">
    <location>
        <begin position="237"/>
        <end position="258"/>
    </location>
</feature>
<dbReference type="GO" id="GO:0005886">
    <property type="term" value="C:plasma membrane"/>
    <property type="evidence" value="ECO:0007669"/>
    <property type="project" value="UniProtKB-SubCell"/>
</dbReference>